<feature type="compositionally biased region" description="Low complexity" evidence="4">
    <location>
        <begin position="66"/>
        <end position="78"/>
    </location>
</feature>
<feature type="compositionally biased region" description="Pro residues" evidence="4">
    <location>
        <begin position="476"/>
        <end position="497"/>
    </location>
</feature>
<evidence type="ECO:0000256" key="4">
    <source>
        <dbReference type="SAM" id="MobiDB-lite"/>
    </source>
</evidence>
<dbReference type="Gene3D" id="3.30.70.330">
    <property type="match status" value="3"/>
</dbReference>
<keyword evidence="7" id="KW-1185">Reference proteome</keyword>
<evidence type="ECO:0000256" key="1">
    <source>
        <dbReference type="ARBA" id="ARBA00022737"/>
    </source>
</evidence>
<dbReference type="PROSITE" id="PS50102">
    <property type="entry name" value="RRM"/>
    <property type="match status" value="3"/>
</dbReference>
<feature type="region of interest" description="Disordered" evidence="4">
    <location>
        <begin position="1"/>
        <end position="82"/>
    </location>
</feature>
<reference evidence="6 7" key="1">
    <citation type="journal article" date="2012" name="Eukaryot. Cell">
        <title>Draft genome sequence of Wickerhamomyces ciferrii NRRL Y-1031 F-60-10.</title>
        <authorList>
            <person name="Schneider J."/>
            <person name="Andrea H."/>
            <person name="Blom J."/>
            <person name="Jaenicke S."/>
            <person name="Ruckert C."/>
            <person name="Schorsch C."/>
            <person name="Szczepanowski R."/>
            <person name="Farwick M."/>
            <person name="Goesmann A."/>
            <person name="Puhler A."/>
            <person name="Schaffer S."/>
            <person name="Tauch A."/>
            <person name="Kohler T."/>
            <person name="Brinkrolf K."/>
        </authorList>
    </citation>
    <scope>NUCLEOTIDE SEQUENCE [LARGE SCALE GENOMIC DNA]</scope>
    <source>
        <strain evidence="7">ATCC 14091 / BCRC 22168 / CBS 111 / JCM 3599 / NBRC 0793 / NRRL Y-1031 F-60-10</strain>
    </source>
</reference>
<name>K0KSA3_WICCF</name>
<feature type="region of interest" description="Disordered" evidence="4">
    <location>
        <begin position="270"/>
        <end position="345"/>
    </location>
</feature>
<feature type="domain" description="RRM" evidence="5">
    <location>
        <begin position="77"/>
        <end position="163"/>
    </location>
</feature>
<feature type="compositionally biased region" description="Basic and acidic residues" evidence="4">
    <location>
        <begin position="600"/>
        <end position="610"/>
    </location>
</feature>
<gene>
    <name evidence="6" type="ORF">BN7_4451</name>
</gene>
<keyword evidence="1" id="KW-0677">Repeat</keyword>
<protein>
    <submittedName>
        <fullName evidence="6">Negative growth regulatory protein NGR1</fullName>
    </submittedName>
</protein>
<evidence type="ECO:0000313" key="6">
    <source>
        <dbReference type="EMBL" id="CCH44882.1"/>
    </source>
</evidence>
<organism evidence="6 7">
    <name type="scientific">Wickerhamomyces ciferrii (strain ATCC 14091 / BCRC 22168 / CBS 111 / JCM 3599 / NBRC 0793 / NRRL Y-1031 F-60-10)</name>
    <name type="common">Yeast</name>
    <name type="synonym">Pichia ciferrii</name>
    <dbReference type="NCBI Taxonomy" id="1206466"/>
    <lineage>
        <taxon>Eukaryota</taxon>
        <taxon>Fungi</taxon>
        <taxon>Dikarya</taxon>
        <taxon>Ascomycota</taxon>
        <taxon>Saccharomycotina</taxon>
        <taxon>Saccharomycetes</taxon>
        <taxon>Phaffomycetales</taxon>
        <taxon>Wickerhamomycetaceae</taxon>
        <taxon>Wickerhamomyces</taxon>
    </lineage>
</organism>
<feature type="compositionally biased region" description="Polar residues" evidence="4">
    <location>
        <begin position="463"/>
        <end position="475"/>
    </location>
</feature>
<evidence type="ECO:0000256" key="3">
    <source>
        <dbReference type="PROSITE-ProRule" id="PRU00176"/>
    </source>
</evidence>
<sequence>MSNFNSNFDEQNVQSEQQQQGQGQQQQQQDDGYNSGADLNQQSQQAPQQPQQPDFLQPLPIPNPPTATSQTSSSPPKTLWMGDLDPWSDEDAIVHLWSTLGKRVLVKLIKAKKGTPAATLNTGHAGYCFIEFETYDDAKSALSLNGSQIPNTNRLFRLNWASGATLSSPIPQSPEFSLFVGDLSPSTTEAHLLALFQTHFKSVKTVRVMTDPITGTSRCFGFVRFSDEEERRRALTEMQGVWCAGRPLRVALATPRNQSNQTNQTNSLIAGLNGLNLGPNGGQFIPPPPQHTHPNHHNQLPPPPPNGPGGFPPTTANPNGQFPDQQLAPVPQVPNSAGSNHQQQGSLGQSDLLMYQYQQVPPPLQFFHPDQAQQTPQSVPYTDPTNTTVFIGGLAPGIPEQTLAALFQPFGNITHVKIPPGKGCGFIRFDKREDAEAAIAGMQGFQIGGSRVRLSWGRAQNQQQRVQLAMSSNNGIPPPGPAPGLPAPGLTGPPPPGVGVAPPQQTQGLPSNGYQQQPLMAPVNNLYYLPTGKGFEQYGQQGGYVVDSGYIQDPSNQYNQGLSHPHHQHQQSYGSEIGQDSNERNQTPQQDDSQTNGNNSEKENDQDRDASNSNGENLSNDGSKLHEMYRAAVAGKLDSLN</sequence>
<dbReference type="SUPFAM" id="SSF54928">
    <property type="entry name" value="RNA-binding domain, RBD"/>
    <property type="match status" value="3"/>
</dbReference>
<dbReference type="PANTHER" id="PTHR47640:SF10">
    <property type="entry name" value="TRNA SELENOCYSTEINE 1-ASSOCIATED PROTEIN 1-RELATED"/>
    <property type="match status" value="1"/>
</dbReference>
<dbReference type="SMART" id="SM00360">
    <property type="entry name" value="RRM"/>
    <property type="match status" value="3"/>
</dbReference>
<feature type="compositionally biased region" description="Low complexity" evidence="4">
    <location>
        <begin position="39"/>
        <end position="58"/>
    </location>
</feature>
<evidence type="ECO:0000313" key="7">
    <source>
        <dbReference type="Proteomes" id="UP000009328"/>
    </source>
</evidence>
<feature type="domain" description="RRM" evidence="5">
    <location>
        <begin position="176"/>
        <end position="255"/>
    </location>
</feature>
<feature type="compositionally biased region" description="Low complexity" evidence="4">
    <location>
        <begin position="498"/>
        <end position="508"/>
    </location>
</feature>
<dbReference type="EMBL" id="CAIF01000164">
    <property type="protein sequence ID" value="CCH44882.1"/>
    <property type="molecule type" value="Genomic_DNA"/>
</dbReference>
<dbReference type="InParanoid" id="K0KSA3"/>
<comment type="caution">
    <text evidence="6">The sequence shown here is derived from an EMBL/GenBank/DDBJ whole genome shotgun (WGS) entry which is preliminary data.</text>
</comment>
<dbReference type="InterPro" id="IPR050825">
    <property type="entry name" value="RBM42_RBP45_47-like"/>
</dbReference>
<feature type="region of interest" description="Disordered" evidence="4">
    <location>
        <begin position="546"/>
        <end position="627"/>
    </location>
</feature>
<accession>K0KSA3</accession>
<dbReference type="Proteomes" id="UP000009328">
    <property type="component" value="Unassembled WGS sequence"/>
</dbReference>
<feature type="compositionally biased region" description="Polar residues" evidence="4">
    <location>
        <begin position="611"/>
        <end position="622"/>
    </location>
</feature>
<keyword evidence="2 3" id="KW-0694">RNA-binding</keyword>
<dbReference type="STRING" id="1206466.K0KSA3"/>
<feature type="domain" description="RRM" evidence="5">
    <location>
        <begin position="387"/>
        <end position="459"/>
    </location>
</feature>
<evidence type="ECO:0000256" key="2">
    <source>
        <dbReference type="ARBA" id="ARBA00022884"/>
    </source>
</evidence>
<dbReference type="InterPro" id="IPR012677">
    <property type="entry name" value="Nucleotide-bd_a/b_plait_sf"/>
</dbReference>
<dbReference type="eggNOG" id="KOG0118">
    <property type="taxonomic scope" value="Eukaryota"/>
</dbReference>
<dbReference type="AlphaFoldDB" id="K0KSA3"/>
<dbReference type="CDD" id="cd12611">
    <property type="entry name" value="RRM1_NGR1_NAM8_like"/>
    <property type="match status" value="1"/>
</dbReference>
<dbReference type="FunCoup" id="K0KSA3">
    <property type="interactions" value="80"/>
</dbReference>
<feature type="compositionally biased region" description="Pro residues" evidence="4">
    <location>
        <begin position="300"/>
        <end position="311"/>
    </location>
</feature>
<dbReference type="Pfam" id="PF00076">
    <property type="entry name" value="RRM_1"/>
    <property type="match status" value="3"/>
</dbReference>
<dbReference type="HOGENOM" id="CLU_427116_0_0_1"/>
<dbReference type="GO" id="GO:0005829">
    <property type="term" value="C:cytosol"/>
    <property type="evidence" value="ECO:0007669"/>
    <property type="project" value="TreeGrafter"/>
</dbReference>
<feature type="region of interest" description="Disordered" evidence="4">
    <location>
        <begin position="463"/>
        <end position="517"/>
    </location>
</feature>
<dbReference type="GO" id="GO:0003729">
    <property type="term" value="F:mRNA binding"/>
    <property type="evidence" value="ECO:0007669"/>
    <property type="project" value="InterPro"/>
</dbReference>
<proteinExistence type="predicted"/>
<evidence type="ECO:0000259" key="5">
    <source>
        <dbReference type="PROSITE" id="PS50102"/>
    </source>
</evidence>
<feature type="compositionally biased region" description="Polar residues" evidence="4">
    <location>
        <begin position="1"/>
        <end position="16"/>
    </location>
</feature>
<feature type="compositionally biased region" description="Low complexity" evidence="4">
    <location>
        <begin position="17"/>
        <end position="29"/>
    </location>
</feature>
<dbReference type="InterPro" id="IPR000504">
    <property type="entry name" value="RRM_dom"/>
</dbReference>
<feature type="compositionally biased region" description="Polar residues" evidence="4">
    <location>
        <begin position="553"/>
        <end position="562"/>
    </location>
</feature>
<dbReference type="PANTHER" id="PTHR47640">
    <property type="entry name" value="TRNA SELENOCYSTEINE 1-ASSOCIATED PROTEIN 1-RELATED-RELATED"/>
    <property type="match status" value="1"/>
</dbReference>
<feature type="compositionally biased region" description="Polar residues" evidence="4">
    <location>
        <begin position="570"/>
        <end position="599"/>
    </location>
</feature>
<dbReference type="InterPro" id="IPR035979">
    <property type="entry name" value="RBD_domain_sf"/>
</dbReference>